<keyword evidence="3" id="KW-1185">Reference proteome</keyword>
<dbReference type="Proteomes" id="UP000820669">
    <property type="component" value="Unassembled WGS sequence"/>
</dbReference>
<proteinExistence type="predicted"/>
<dbReference type="Pfam" id="PF11361">
    <property type="entry name" value="DUF3159"/>
    <property type="match status" value="1"/>
</dbReference>
<evidence type="ECO:0000256" key="1">
    <source>
        <dbReference type="SAM" id="Phobius"/>
    </source>
</evidence>
<feature type="transmembrane region" description="Helical" evidence="1">
    <location>
        <begin position="118"/>
        <end position="140"/>
    </location>
</feature>
<feature type="transmembrane region" description="Helical" evidence="1">
    <location>
        <begin position="161"/>
        <end position="179"/>
    </location>
</feature>
<keyword evidence="1" id="KW-1133">Transmembrane helix</keyword>
<feature type="transmembrane region" description="Helical" evidence="1">
    <location>
        <begin position="79"/>
        <end position="98"/>
    </location>
</feature>
<dbReference type="EMBL" id="JAAXLA010000033">
    <property type="protein sequence ID" value="NMH99192.1"/>
    <property type="molecule type" value="Genomic_DNA"/>
</dbReference>
<feature type="transmembrane region" description="Helical" evidence="1">
    <location>
        <begin position="185"/>
        <end position="206"/>
    </location>
</feature>
<keyword evidence="1" id="KW-0812">Transmembrane</keyword>
<gene>
    <name evidence="2" type="ORF">HF526_18015</name>
</gene>
<sequence length="233" mass="24280">MTGSEPRPAGPPPTAEPTLREILGGRGGAVDASVPVAAFVAAWLLADGLTAAHAVAWGAAAAVLAGVVVAGVRLAAGRRVGAVLFGLLGVAVAALVALRTGRAVDFFLVQLVTNAASALAWAVSIVVRWPLLGIIVGTALRQRTRWRRDPDLLRGYQRASWVWVGQYLVRLAVFLPLYFADAVVALGVARLVLTWPLIVLCVGLSWPALRTALPPGHPGLLHPQGVGDTPQGR</sequence>
<organism evidence="2 3">
    <name type="scientific">Pseudonocardia acidicola</name>
    <dbReference type="NCBI Taxonomy" id="2724939"/>
    <lineage>
        <taxon>Bacteria</taxon>
        <taxon>Bacillati</taxon>
        <taxon>Actinomycetota</taxon>
        <taxon>Actinomycetes</taxon>
        <taxon>Pseudonocardiales</taxon>
        <taxon>Pseudonocardiaceae</taxon>
        <taxon>Pseudonocardia</taxon>
    </lineage>
</organism>
<dbReference type="RefSeq" id="WP_169382649.1">
    <property type="nucleotide sequence ID" value="NZ_JAAXLA010000033.1"/>
</dbReference>
<evidence type="ECO:0000313" key="2">
    <source>
        <dbReference type="EMBL" id="NMH99192.1"/>
    </source>
</evidence>
<dbReference type="InterPro" id="IPR016566">
    <property type="entry name" value="UCP010219"/>
</dbReference>
<comment type="caution">
    <text evidence="2">The sequence shown here is derived from an EMBL/GenBank/DDBJ whole genome shotgun (WGS) entry which is preliminary data.</text>
</comment>
<name>A0ABX1SF85_9PSEU</name>
<reference evidence="2 3" key="1">
    <citation type="submission" date="2020-04" db="EMBL/GenBank/DDBJ databases">
        <authorList>
            <person name="Klaysubun C."/>
            <person name="Duangmal K."/>
            <person name="Lipun K."/>
        </authorList>
    </citation>
    <scope>NUCLEOTIDE SEQUENCE [LARGE SCALE GENOMIC DNA]</scope>
    <source>
        <strain evidence="2 3">K10HN5</strain>
    </source>
</reference>
<protein>
    <submittedName>
        <fullName evidence="2">DUF3159 domain-containing protein</fullName>
    </submittedName>
</protein>
<accession>A0ABX1SF85</accession>
<keyword evidence="1" id="KW-0472">Membrane</keyword>
<evidence type="ECO:0000313" key="3">
    <source>
        <dbReference type="Proteomes" id="UP000820669"/>
    </source>
</evidence>
<feature type="transmembrane region" description="Helical" evidence="1">
    <location>
        <begin position="52"/>
        <end position="72"/>
    </location>
</feature>